<keyword evidence="3" id="KW-1185">Reference proteome</keyword>
<organism evidence="2 3">
    <name type="scientific">Phlebiopsis gigantea (strain 11061_1 CR5-6)</name>
    <name type="common">White-rot fungus</name>
    <name type="synonym">Peniophora gigantea</name>
    <dbReference type="NCBI Taxonomy" id="745531"/>
    <lineage>
        <taxon>Eukaryota</taxon>
        <taxon>Fungi</taxon>
        <taxon>Dikarya</taxon>
        <taxon>Basidiomycota</taxon>
        <taxon>Agaricomycotina</taxon>
        <taxon>Agaricomycetes</taxon>
        <taxon>Polyporales</taxon>
        <taxon>Phanerochaetaceae</taxon>
        <taxon>Phlebiopsis</taxon>
    </lineage>
</organism>
<dbReference type="Proteomes" id="UP000053257">
    <property type="component" value="Unassembled WGS sequence"/>
</dbReference>
<gene>
    <name evidence="2" type="ORF">PHLGIDRAFT_386921</name>
</gene>
<dbReference type="InterPro" id="IPR036047">
    <property type="entry name" value="F-box-like_dom_sf"/>
</dbReference>
<feature type="domain" description="F-box" evidence="1">
    <location>
        <begin position="1"/>
        <end position="46"/>
    </location>
</feature>
<dbReference type="SUPFAM" id="SSF81383">
    <property type="entry name" value="F-box domain"/>
    <property type="match status" value="1"/>
</dbReference>
<dbReference type="EMBL" id="KN840483">
    <property type="protein sequence ID" value="KIP08201.1"/>
    <property type="molecule type" value="Genomic_DNA"/>
</dbReference>
<dbReference type="STRING" id="745531.A0A0C3S063"/>
<protein>
    <recommendedName>
        <fullName evidence="1">F-box domain-containing protein</fullName>
    </recommendedName>
</protein>
<evidence type="ECO:0000313" key="2">
    <source>
        <dbReference type="EMBL" id="KIP08201.1"/>
    </source>
</evidence>
<evidence type="ECO:0000259" key="1">
    <source>
        <dbReference type="PROSITE" id="PS50181"/>
    </source>
</evidence>
<dbReference type="Pfam" id="PF12937">
    <property type="entry name" value="F-box-like"/>
    <property type="match status" value="1"/>
</dbReference>
<dbReference type="OrthoDB" id="424465at2759"/>
<reference evidence="2 3" key="1">
    <citation type="journal article" date="2014" name="PLoS Genet.">
        <title>Analysis of the Phlebiopsis gigantea genome, transcriptome and secretome provides insight into its pioneer colonization strategies of wood.</title>
        <authorList>
            <person name="Hori C."/>
            <person name="Ishida T."/>
            <person name="Igarashi K."/>
            <person name="Samejima M."/>
            <person name="Suzuki H."/>
            <person name="Master E."/>
            <person name="Ferreira P."/>
            <person name="Ruiz-Duenas F.J."/>
            <person name="Held B."/>
            <person name="Canessa P."/>
            <person name="Larrondo L.F."/>
            <person name="Schmoll M."/>
            <person name="Druzhinina I.S."/>
            <person name="Kubicek C.P."/>
            <person name="Gaskell J.A."/>
            <person name="Kersten P."/>
            <person name="St John F."/>
            <person name="Glasner J."/>
            <person name="Sabat G."/>
            <person name="Splinter BonDurant S."/>
            <person name="Syed K."/>
            <person name="Yadav J."/>
            <person name="Mgbeahuruike A.C."/>
            <person name="Kovalchuk A."/>
            <person name="Asiegbu F.O."/>
            <person name="Lackner G."/>
            <person name="Hoffmeister D."/>
            <person name="Rencoret J."/>
            <person name="Gutierrez A."/>
            <person name="Sun H."/>
            <person name="Lindquist E."/>
            <person name="Barry K."/>
            <person name="Riley R."/>
            <person name="Grigoriev I.V."/>
            <person name="Henrissat B."/>
            <person name="Kues U."/>
            <person name="Berka R.M."/>
            <person name="Martinez A.T."/>
            <person name="Covert S.F."/>
            <person name="Blanchette R.A."/>
            <person name="Cullen D."/>
        </authorList>
    </citation>
    <scope>NUCLEOTIDE SEQUENCE [LARGE SCALE GENOMIC DNA]</scope>
    <source>
        <strain evidence="2 3">11061_1 CR5-6</strain>
    </source>
</reference>
<dbReference type="SMART" id="SM00256">
    <property type="entry name" value="FBOX"/>
    <property type="match status" value="1"/>
</dbReference>
<dbReference type="InterPro" id="IPR001810">
    <property type="entry name" value="F-box_dom"/>
</dbReference>
<evidence type="ECO:0000313" key="3">
    <source>
        <dbReference type="Proteomes" id="UP000053257"/>
    </source>
</evidence>
<proteinExistence type="predicted"/>
<sequence length="491" mass="54741">MRLVDVPDDVFLQILSRLTIQDVLALKQTCRGLHALGSSDYLWHRLVERSDLPLDIPADTPMAQLPSEELQRLAIRAIRLQLNWRRPSSKIRRTTSLPVPSDSLFELLQFVPGGSWLLVVQGVLRRFEHRNYTRASLWDLSDIEHTRCAVMFEFIGKHRGSAVNMSDGGSTATIVIALNNGDKDFMQIRSVSIDATTDALDPMSPLPLMITSRRLDVPPLPSDDHATALIEGLSVWENGLVATVAVIAPDQEITSRVLLADTRAGAAGWMLNGPDQPIPLPQARLTHHRMVVFGYLRQDFVVRIYGLPPWLAHAGYRLSQEESLDDISWGPLITHHSYPLGNSMMDTVHIPPVSVDFLTIMVFNEADLSQPLARVVRFPLMVGQGPFKLQVVCTRVPLPLDTSIRSVSIGTTGRRAVWMEHNLETTRSRLMKLELGGTQDSTLELSHGILLPSDPPLPFSTDFCHSLAFDEATCRLCLGLFDGRLHVVDFL</sequence>
<dbReference type="HOGENOM" id="CLU_028039_0_0_1"/>
<name>A0A0C3S063_PHLG1</name>
<dbReference type="AlphaFoldDB" id="A0A0C3S063"/>
<accession>A0A0C3S063</accession>
<dbReference type="PROSITE" id="PS50181">
    <property type="entry name" value="FBOX"/>
    <property type="match status" value="1"/>
</dbReference>
<dbReference type="Gene3D" id="1.20.1280.50">
    <property type="match status" value="1"/>
</dbReference>